<dbReference type="PANTHER" id="PTHR32305:SF15">
    <property type="entry name" value="PROTEIN RHSA-RELATED"/>
    <property type="match status" value="1"/>
</dbReference>
<dbReference type="Gene3D" id="2.180.10.10">
    <property type="entry name" value="RHS repeat-associated core"/>
    <property type="match status" value="1"/>
</dbReference>
<dbReference type="InterPro" id="IPR022385">
    <property type="entry name" value="Rhs_assc_core"/>
</dbReference>
<evidence type="ECO:0008006" key="4">
    <source>
        <dbReference type="Google" id="ProtNLM"/>
    </source>
</evidence>
<dbReference type="SUPFAM" id="SSF56399">
    <property type="entry name" value="ADP-ribosylation"/>
    <property type="match status" value="1"/>
</dbReference>
<accession>A0A5E7PJW9</accession>
<dbReference type="InterPro" id="IPR050708">
    <property type="entry name" value="T6SS_VgrG/RHS"/>
</dbReference>
<organism evidence="2 3">
    <name type="scientific">Pseudomonas fluorescens</name>
    <dbReference type="NCBI Taxonomy" id="294"/>
    <lineage>
        <taxon>Bacteria</taxon>
        <taxon>Pseudomonadati</taxon>
        <taxon>Pseudomonadota</taxon>
        <taxon>Gammaproteobacteria</taxon>
        <taxon>Pseudomonadales</taxon>
        <taxon>Pseudomonadaceae</taxon>
        <taxon>Pseudomonas</taxon>
    </lineage>
</organism>
<gene>
    <name evidence="2" type="ORF">PS854_05246</name>
</gene>
<dbReference type="PANTHER" id="PTHR32305">
    <property type="match status" value="1"/>
</dbReference>
<dbReference type="Proteomes" id="UP000327111">
    <property type="component" value="Unassembled WGS sequence"/>
</dbReference>
<dbReference type="AlphaFoldDB" id="A0A5E7PJW9"/>
<dbReference type="RefSeq" id="WP_150735997.1">
    <property type="nucleotide sequence ID" value="NZ_CABVIF010000014.1"/>
</dbReference>
<dbReference type="EMBL" id="CABVIF010000014">
    <property type="protein sequence ID" value="VVP49360.1"/>
    <property type="molecule type" value="Genomic_DNA"/>
</dbReference>
<reference evidence="2 3" key="1">
    <citation type="submission" date="2019-09" db="EMBL/GenBank/DDBJ databases">
        <authorList>
            <person name="Chandra G."/>
            <person name="Truman W A."/>
        </authorList>
    </citation>
    <scope>NUCLEOTIDE SEQUENCE [LARGE SCALE GENOMIC DNA]</scope>
    <source>
        <strain evidence="2">PS854</strain>
    </source>
</reference>
<evidence type="ECO:0000256" key="1">
    <source>
        <dbReference type="SAM" id="MobiDB-lite"/>
    </source>
</evidence>
<proteinExistence type="predicted"/>
<dbReference type="NCBIfam" id="TIGR03696">
    <property type="entry name" value="Rhs_assc_core"/>
    <property type="match status" value="1"/>
</dbReference>
<feature type="region of interest" description="Disordered" evidence="1">
    <location>
        <begin position="258"/>
        <end position="289"/>
    </location>
</feature>
<evidence type="ECO:0000313" key="2">
    <source>
        <dbReference type="EMBL" id="VVP49360.1"/>
    </source>
</evidence>
<evidence type="ECO:0000313" key="3">
    <source>
        <dbReference type="Proteomes" id="UP000327111"/>
    </source>
</evidence>
<sequence>MSQGKPIDQDNCSRPRVVLLATDHSQSIIGEIVDSQTNTIGYSAYGEQSAPQKVETRLGFNGQLREASIGWYLLGNGYRAYNPRLMRFHSPDSWSPFGGGGLNAYMYCVGDPVNRVDPTGHLGVLTLLSSFRDLGTIGYVTSVLGTSLNIGVLVGRGQTTLANGLGIISGLTGMAAGASVLMDVAPVATQLLSATSLTSGAASSYLGVRSLRTLLQPTAEVRFGSVAPYKRPYESPPSYFSHDPASFTGKLIPNTVREFDAPPPRYTHSAPESSVQPRPPLPPYSEQDMSPLIQPIHENNRSVLVSAAIIRQ</sequence>
<name>A0A5E7PJW9_PSEFL</name>
<protein>
    <recommendedName>
        <fullName evidence="4">RHS repeat-associated core domain-containing protein</fullName>
    </recommendedName>
</protein>